<feature type="compositionally biased region" description="Polar residues" evidence="1">
    <location>
        <begin position="1"/>
        <end position="12"/>
    </location>
</feature>
<dbReference type="OrthoDB" id="1919386at2759"/>
<evidence type="ECO:0000256" key="1">
    <source>
        <dbReference type="SAM" id="MobiDB-lite"/>
    </source>
</evidence>
<evidence type="ECO:0000313" key="2">
    <source>
        <dbReference type="EMBL" id="RVX23867.1"/>
    </source>
</evidence>
<gene>
    <name evidence="2" type="ORF">CK203_000216</name>
</gene>
<organism evidence="2 3">
    <name type="scientific">Vitis vinifera</name>
    <name type="common">Grape</name>
    <dbReference type="NCBI Taxonomy" id="29760"/>
    <lineage>
        <taxon>Eukaryota</taxon>
        <taxon>Viridiplantae</taxon>
        <taxon>Streptophyta</taxon>
        <taxon>Embryophyta</taxon>
        <taxon>Tracheophyta</taxon>
        <taxon>Spermatophyta</taxon>
        <taxon>Magnoliopsida</taxon>
        <taxon>eudicotyledons</taxon>
        <taxon>Gunneridae</taxon>
        <taxon>Pentapetalae</taxon>
        <taxon>rosids</taxon>
        <taxon>Vitales</taxon>
        <taxon>Vitaceae</taxon>
        <taxon>Viteae</taxon>
        <taxon>Vitis</taxon>
    </lineage>
</organism>
<dbReference type="Proteomes" id="UP000288805">
    <property type="component" value="Unassembled WGS sequence"/>
</dbReference>
<protein>
    <submittedName>
        <fullName evidence="2">Uncharacterized protein</fullName>
    </submittedName>
</protein>
<reference evidence="2 3" key="1">
    <citation type="journal article" date="2018" name="PLoS Genet.">
        <title>Population sequencing reveals clonal diversity and ancestral inbreeding in the grapevine cultivar Chardonnay.</title>
        <authorList>
            <person name="Roach M.J."/>
            <person name="Johnson D.L."/>
            <person name="Bohlmann J."/>
            <person name="van Vuuren H.J."/>
            <person name="Jones S.J."/>
            <person name="Pretorius I.S."/>
            <person name="Schmidt S.A."/>
            <person name="Borneman A.R."/>
        </authorList>
    </citation>
    <scope>NUCLEOTIDE SEQUENCE [LARGE SCALE GENOMIC DNA]</scope>
    <source>
        <strain evidence="3">cv. Chardonnay</strain>
        <tissue evidence="2">Leaf</tissue>
    </source>
</reference>
<sequence length="127" mass="13696">MGACSSTQNTKTLKAYGGGRGGGDGVKAKARVIHVDGDQIQEFKQPIRARNITSQNPGCFICNSESMFIGSCVPQLPEEELLQPALLLVNDHPSLSDDSGTVRCKHSCRGRALGVRVQLVEKTDPDW</sequence>
<feature type="region of interest" description="Disordered" evidence="1">
    <location>
        <begin position="1"/>
        <end position="23"/>
    </location>
</feature>
<name>A0A438KRM6_VITVI</name>
<dbReference type="Pfam" id="PF14009">
    <property type="entry name" value="PADRE"/>
    <property type="match status" value="1"/>
</dbReference>
<dbReference type="InterPro" id="IPR025322">
    <property type="entry name" value="PADRE_dom"/>
</dbReference>
<dbReference type="AlphaFoldDB" id="A0A438KRM6"/>
<comment type="caution">
    <text evidence="2">The sequence shown here is derived from an EMBL/GenBank/DDBJ whole genome shotgun (WGS) entry which is preliminary data.</text>
</comment>
<accession>A0A438KRM6</accession>
<evidence type="ECO:0000313" key="3">
    <source>
        <dbReference type="Proteomes" id="UP000288805"/>
    </source>
</evidence>
<proteinExistence type="predicted"/>
<dbReference type="EMBL" id="QGNW01000001">
    <property type="protein sequence ID" value="RVX23867.1"/>
    <property type="molecule type" value="Genomic_DNA"/>
</dbReference>